<dbReference type="Proteomes" id="UP001221898">
    <property type="component" value="Unassembled WGS sequence"/>
</dbReference>
<accession>A0AAD7RIJ9</accession>
<dbReference type="EMBL" id="JAINUG010000264">
    <property type="protein sequence ID" value="KAJ8384834.1"/>
    <property type="molecule type" value="Genomic_DNA"/>
</dbReference>
<keyword evidence="2" id="KW-1185">Reference proteome</keyword>
<feature type="non-terminal residue" evidence="1">
    <location>
        <position position="44"/>
    </location>
</feature>
<evidence type="ECO:0000313" key="2">
    <source>
        <dbReference type="Proteomes" id="UP001221898"/>
    </source>
</evidence>
<name>A0AAD7RIJ9_9TELE</name>
<evidence type="ECO:0000313" key="1">
    <source>
        <dbReference type="EMBL" id="KAJ8384834.1"/>
    </source>
</evidence>
<gene>
    <name evidence="1" type="ORF">AAFF_G00198210</name>
</gene>
<comment type="caution">
    <text evidence="1">The sequence shown here is derived from an EMBL/GenBank/DDBJ whole genome shotgun (WGS) entry which is preliminary data.</text>
</comment>
<sequence>MKKAGIKSTIAIEKFKLLSEKVEKIFARNSQSEIDYSDAPDEFK</sequence>
<reference evidence="1" key="1">
    <citation type="journal article" date="2023" name="Science">
        <title>Genome structures resolve the early diversification of teleost fishes.</title>
        <authorList>
            <person name="Parey E."/>
            <person name="Louis A."/>
            <person name="Montfort J."/>
            <person name="Bouchez O."/>
            <person name="Roques C."/>
            <person name="Iampietro C."/>
            <person name="Lluch J."/>
            <person name="Castinel A."/>
            <person name="Donnadieu C."/>
            <person name="Desvignes T."/>
            <person name="Floi Bucao C."/>
            <person name="Jouanno E."/>
            <person name="Wen M."/>
            <person name="Mejri S."/>
            <person name="Dirks R."/>
            <person name="Jansen H."/>
            <person name="Henkel C."/>
            <person name="Chen W.J."/>
            <person name="Zahm M."/>
            <person name="Cabau C."/>
            <person name="Klopp C."/>
            <person name="Thompson A.W."/>
            <person name="Robinson-Rechavi M."/>
            <person name="Braasch I."/>
            <person name="Lecointre G."/>
            <person name="Bobe J."/>
            <person name="Postlethwait J.H."/>
            <person name="Berthelot C."/>
            <person name="Roest Crollius H."/>
            <person name="Guiguen Y."/>
        </authorList>
    </citation>
    <scope>NUCLEOTIDE SEQUENCE</scope>
    <source>
        <strain evidence="1">NC1722</strain>
    </source>
</reference>
<protein>
    <submittedName>
        <fullName evidence="1">Uncharacterized protein</fullName>
    </submittedName>
</protein>
<proteinExistence type="predicted"/>
<organism evidence="1 2">
    <name type="scientific">Aldrovandia affinis</name>
    <dbReference type="NCBI Taxonomy" id="143900"/>
    <lineage>
        <taxon>Eukaryota</taxon>
        <taxon>Metazoa</taxon>
        <taxon>Chordata</taxon>
        <taxon>Craniata</taxon>
        <taxon>Vertebrata</taxon>
        <taxon>Euteleostomi</taxon>
        <taxon>Actinopterygii</taxon>
        <taxon>Neopterygii</taxon>
        <taxon>Teleostei</taxon>
        <taxon>Notacanthiformes</taxon>
        <taxon>Halosauridae</taxon>
        <taxon>Aldrovandia</taxon>
    </lineage>
</organism>
<dbReference type="AlphaFoldDB" id="A0AAD7RIJ9"/>